<keyword evidence="2" id="KW-0808">Transferase</keyword>
<comment type="caution">
    <text evidence="2">The sequence shown here is derived from an EMBL/GenBank/DDBJ whole genome shotgun (WGS) entry which is preliminary data.</text>
</comment>
<name>I7KL29_9LACO</name>
<reference evidence="2 3" key="1">
    <citation type="submission" date="2012-06" db="EMBL/GenBank/DDBJ databases">
        <title>Draft Genome Sequence of Lactobacillus pasteurii CRBIP 24.76T.</title>
        <authorList>
            <person name="Cousin S."/>
            <person name="Bouchier C."/>
            <person name="Loux V."/>
            <person name="Ma L."/>
            <person name="Creno S."/>
            <person name="Bizet C."/>
            <person name="Clermont D."/>
        </authorList>
    </citation>
    <scope>NUCLEOTIDE SEQUENCE [LARGE SCALE GENOMIC DNA]</scope>
    <source>
        <strain evidence="3">CRBIP 24.76T</strain>
    </source>
</reference>
<keyword evidence="2" id="KW-0548">Nucleotidyltransferase</keyword>
<feature type="chain" id="PRO_5009961886" evidence="1">
    <location>
        <begin position="28"/>
        <end position="261"/>
    </location>
</feature>
<dbReference type="AlphaFoldDB" id="I7KL29"/>
<accession>I7KL29</accession>
<dbReference type="Pfam" id="PF20316">
    <property type="entry name" value="DUF6612"/>
    <property type="match status" value="1"/>
</dbReference>
<dbReference type="GO" id="GO:0003887">
    <property type="term" value="F:DNA-directed DNA polymerase activity"/>
    <property type="evidence" value="ECO:0007669"/>
    <property type="project" value="UniProtKB-EC"/>
</dbReference>
<feature type="signal peptide" evidence="1">
    <location>
        <begin position="1"/>
        <end position="27"/>
    </location>
</feature>
<dbReference type="EMBL" id="CAKD01000016">
    <property type="protein sequence ID" value="CCI85029.1"/>
    <property type="molecule type" value="Genomic_DNA"/>
</dbReference>
<dbReference type="PROSITE" id="PS51257">
    <property type="entry name" value="PROKAR_LIPOPROTEIN"/>
    <property type="match status" value="1"/>
</dbReference>
<dbReference type="OrthoDB" id="2327156at2"/>
<dbReference type="EC" id="2.7.7.7" evidence="2"/>
<gene>
    <name evidence="2" type="ORF">BN53_02820</name>
</gene>
<proteinExistence type="predicted"/>
<keyword evidence="3" id="KW-1185">Reference proteome</keyword>
<dbReference type="STRING" id="1423790.BN53_02820"/>
<evidence type="ECO:0000313" key="3">
    <source>
        <dbReference type="Proteomes" id="UP000009311"/>
    </source>
</evidence>
<dbReference type="RefSeq" id="WP_009559579.1">
    <property type="nucleotide sequence ID" value="NZ_AYZN01000015.1"/>
</dbReference>
<evidence type="ECO:0000256" key="1">
    <source>
        <dbReference type="SAM" id="SignalP"/>
    </source>
</evidence>
<sequence length="261" mass="28834">MNKKKIVWLIPLLALSLTACSQKQKQAAPKPLTKAQVIKIASKSFKSGQVIQSVKLASDETNQVVTANTVFGGQQATFHINNQITSKGKSSRSEEWISSNHVYINGSSSWYKANLENLSGHTYADLVSAVYNNPVLTNPAPKLLNSYKLSHKKSTYTLKATISDKQIADQVVAPIAQTLAQAQNQAQVLKRIRKYSTKQKLQVELVVKDKKLAYANMFVTAKLGKKMNIRWGQSYGNFGSHDFLKVPTNVLAAKDLPTSKK</sequence>
<dbReference type="eggNOG" id="ENOG50309MJ">
    <property type="taxonomic scope" value="Bacteria"/>
</dbReference>
<dbReference type="InterPro" id="IPR046720">
    <property type="entry name" value="DUF6612"/>
</dbReference>
<dbReference type="PATRIC" id="fig|1423790.3.peg.820"/>
<protein>
    <submittedName>
        <fullName evidence="2">DNA polymerase</fullName>
        <ecNumber evidence="2">2.7.7.7</ecNumber>
    </submittedName>
</protein>
<dbReference type="Proteomes" id="UP000009311">
    <property type="component" value="Unassembled WGS sequence"/>
</dbReference>
<organism evidence="2 3">
    <name type="scientific">Lactobacillus pasteurii DSM 23907 = CRBIP 24.76</name>
    <dbReference type="NCBI Taxonomy" id="1423790"/>
    <lineage>
        <taxon>Bacteria</taxon>
        <taxon>Bacillati</taxon>
        <taxon>Bacillota</taxon>
        <taxon>Bacilli</taxon>
        <taxon>Lactobacillales</taxon>
        <taxon>Lactobacillaceae</taxon>
        <taxon>Lactobacillus</taxon>
    </lineage>
</organism>
<evidence type="ECO:0000313" key="2">
    <source>
        <dbReference type="EMBL" id="CCI85029.1"/>
    </source>
</evidence>
<keyword evidence="1" id="KW-0732">Signal</keyword>